<evidence type="ECO:0000256" key="1">
    <source>
        <dbReference type="SAM" id="MobiDB-lite"/>
    </source>
</evidence>
<keyword evidence="3" id="KW-1185">Reference proteome</keyword>
<feature type="compositionally biased region" description="Basic residues" evidence="1">
    <location>
        <begin position="119"/>
        <end position="130"/>
    </location>
</feature>
<dbReference type="Proteomes" id="UP000094455">
    <property type="component" value="Unassembled WGS sequence"/>
</dbReference>
<sequence>MGAVGEPQHGRAGVPRAQHVDRRLLDQQQQRGQDACVRLLRRLQLLRRPLGVAVELVQPSVELGPAGVLVLRRHLVALQLDRPALPQHRGELRRLRAVRARPRRQPAGRPLSVEQHAQHERRHHDRRHRAQERLRGEPALP</sequence>
<feature type="region of interest" description="Disordered" evidence="1">
    <location>
        <begin position="93"/>
        <end position="141"/>
    </location>
</feature>
<proteinExistence type="predicted"/>
<dbReference type="RefSeq" id="XP_019016838.1">
    <property type="nucleotide sequence ID" value="XM_019159897.1"/>
</dbReference>
<feature type="compositionally biased region" description="Basic and acidic residues" evidence="1">
    <location>
        <begin position="131"/>
        <end position="141"/>
    </location>
</feature>
<organism evidence="2 3">
    <name type="scientific">Pichia membranifaciens NRRL Y-2026</name>
    <dbReference type="NCBI Taxonomy" id="763406"/>
    <lineage>
        <taxon>Eukaryota</taxon>
        <taxon>Fungi</taxon>
        <taxon>Dikarya</taxon>
        <taxon>Ascomycota</taxon>
        <taxon>Saccharomycotina</taxon>
        <taxon>Pichiomycetes</taxon>
        <taxon>Pichiales</taxon>
        <taxon>Pichiaceae</taxon>
        <taxon>Pichia</taxon>
    </lineage>
</organism>
<accession>A0A1E3NHV2</accession>
<feature type="compositionally biased region" description="Basic residues" evidence="1">
    <location>
        <begin position="95"/>
        <end position="106"/>
    </location>
</feature>
<evidence type="ECO:0000313" key="2">
    <source>
        <dbReference type="EMBL" id="ODQ45725.1"/>
    </source>
</evidence>
<dbReference type="AlphaFoldDB" id="A0A1E3NHV2"/>
<dbReference type="GeneID" id="30176584"/>
<dbReference type="EMBL" id="KV454004">
    <property type="protein sequence ID" value="ODQ45725.1"/>
    <property type="molecule type" value="Genomic_DNA"/>
</dbReference>
<evidence type="ECO:0000313" key="3">
    <source>
        <dbReference type="Proteomes" id="UP000094455"/>
    </source>
</evidence>
<name>A0A1E3NHV2_9ASCO</name>
<reference evidence="2 3" key="1">
    <citation type="journal article" date="2016" name="Proc. Natl. Acad. Sci. U.S.A.">
        <title>Comparative genomics of biotechnologically important yeasts.</title>
        <authorList>
            <person name="Riley R."/>
            <person name="Haridas S."/>
            <person name="Wolfe K.H."/>
            <person name="Lopes M.R."/>
            <person name="Hittinger C.T."/>
            <person name="Goeker M."/>
            <person name="Salamov A.A."/>
            <person name="Wisecaver J.H."/>
            <person name="Long T.M."/>
            <person name="Calvey C.H."/>
            <person name="Aerts A.L."/>
            <person name="Barry K.W."/>
            <person name="Choi C."/>
            <person name="Clum A."/>
            <person name="Coughlan A.Y."/>
            <person name="Deshpande S."/>
            <person name="Douglass A.P."/>
            <person name="Hanson S.J."/>
            <person name="Klenk H.-P."/>
            <person name="LaButti K.M."/>
            <person name="Lapidus A."/>
            <person name="Lindquist E.A."/>
            <person name="Lipzen A.M."/>
            <person name="Meier-Kolthoff J.P."/>
            <person name="Ohm R.A."/>
            <person name="Otillar R.P."/>
            <person name="Pangilinan J.L."/>
            <person name="Peng Y."/>
            <person name="Rokas A."/>
            <person name="Rosa C.A."/>
            <person name="Scheuner C."/>
            <person name="Sibirny A.A."/>
            <person name="Slot J.C."/>
            <person name="Stielow J.B."/>
            <person name="Sun H."/>
            <person name="Kurtzman C.P."/>
            <person name="Blackwell M."/>
            <person name="Grigoriev I.V."/>
            <person name="Jeffries T.W."/>
        </authorList>
    </citation>
    <scope>NUCLEOTIDE SEQUENCE [LARGE SCALE GENOMIC DNA]</scope>
    <source>
        <strain evidence="2 3">NRRL Y-2026</strain>
    </source>
</reference>
<protein>
    <submittedName>
        <fullName evidence="2">Uncharacterized protein</fullName>
    </submittedName>
</protein>
<gene>
    <name evidence="2" type="ORF">PICMEDRAFT_12186</name>
</gene>